<dbReference type="AlphaFoldDB" id="A0A3N4LRR5"/>
<accession>A0A3N4LRR5</accession>
<feature type="chain" id="PRO_5018280854" description="Secreted protein" evidence="1">
    <location>
        <begin position="22"/>
        <end position="129"/>
    </location>
</feature>
<proteinExistence type="predicted"/>
<protein>
    <recommendedName>
        <fullName evidence="4">Secreted protein</fullName>
    </recommendedName>
</protein>
<keyword evidence="1" id="KW-0732">Signal</keyword>
<keyword evidence="3" id="KW-1185">Reference proteome</keyword>
<evidence type="ECO:0000313" key="2">
    <source>
        <dbReference type="EMBL" id="RPB25510.1"/>
    </source>
</evidence>
<dbReference type="InParanoid" id="A0A3N4LRR5"/>
<evidence type="ECO:0008006" key="4">
    <source>
        <dbReference type="Google" id="ProtNLM"/>
    </source>
</evidence>
<dbReference type="Proteomes" id="UP000267821">
    <property type="component" value="Unassembled WGS sequence"/>
</dbReference>
<reference evidence="2 3" key="1">
    <citation type="journal article" date="2018" name="Nat. Ecol. Evol.">
        <title>Pezizomycetes genomes reveal the molecular basis of ectomycorrhizal truffle lifestyle.</title>
        <authorList>
            <person name="Murat C."/>
            <person name="Payen T."/>
            <person name="Noel B."/>
            <person name="Kuo A."/>
            <person name="Morin E."/>
            <person name="Chen J."/>
            <person name="Kohler A."/>
            <person name="Krizsan K."/>
            <person name="Balestrini R."/>
            <person name="Da Silva C."/>
            <person name="Montanini B."/>
            <person name="Hainaut M."/>
            <person name="Levati E."/>
            <person name="Barry K.W."/>
            <person name="Belfiori B."/>
            <person name="Cichocki N."/>
            <person name="Clum A."/>
            <person name="Dockter R.B."/>
            <person name="Fauchery L."/>
            <person name="Guy J."/>
            <person name="Iotti M."/>
            <person name="Le Tacon F."/>
            <person name="Lindquist E.A."/>
            <person name="Lipzen A."/>
            <person name="Malagnac F."/>
            <person name="Mello A."/>
            <person name="Molinier V."/>
            <person name="Miyauchi S."/>
            <person name="Poulain J."/>
            <person name="Riccioni C."/>
            <person name="Rubini A."/>
            <person name="Sitrit Y."/>
            <person name="Splivallo R."/>
            <person name="Traeger S."/>
            <person name="Wang M."/>
            <person name="Zifcakova L."/>
            <person name="Wipf D."/>
            <person name="Zambonelli A."/>
            <person name="Paolocci F."/>
            <person name="Nowrousian M."/>
            <person name="Ottonello S."/>
            <person name="Baldrian P."/>
            <person name="Spatafora J.W."/>
            <person name="Henrissat B."/>
            <person name="Nagy L.G."/>
            <person name="Aury J.M."/>
            <person name="Wincker P."/>
            <person name="Grigoriev I.V."/>
            <person name="Bonfante P."/>
            <person name="Martin F.M."/>
        </authorList>
    </citation>
    <scope>NUCLEOTIDE SEQUENCE [LARGE SCALE GENOMIC DNA]</scope>
    <source>
        <strain evidence="2 3">ATCC MYA-4762</strain>
    </source>
</reference>
<evidence type="ECO:0000313" key="3">
    <source>
        <dbReference type="Proteomes" id="UP000267821"/>
    </source>
</evidence>
<gene>
    <name evidence="2" type="ORF">L211DRAFT_85707</name>
</gene>
<name>A0A3N4LRR5_9PEZI</name>
<organism evidence="2 3">
    <name type="scientific">Terfezia boudieri ATCC MYA-4762</name>
    <dbReference type="NCBI Taxonomy" id="1051890"/>
    <lineage>
        <taxon>Eukaryota</taxon>
        <taxon>Fungi</taxon>
        <taxon>Dikarya</taxon>
        <taxon>Ascomycota</taxon>
        <taxon>Pezizomycotina</taxon>
        <taxon>Pezizomycetes</taxon>
        <taxon>Pezizales</taxon>
        <taxon>Pezizaceae</taxon>
        <taxon>Terfezia</taxon>
    </lineage>
</organism>
<dbReference type="EMBL" id="ML121537">
    <property type="protein sequence ID" value="RPB25510.1"/>
    <property type="molecule type" value="Genomic_DNA"/>
</dbReference>
<feature type="signal peptide" evidence="1">
    <location>
        <begin position="1"/>
        <end position="21"/>
    </location>
</feature>
<sequence length="129" mass="14143">MGLLLFSPLLVPCCWMRFGSGMNGCGDSTTGGVEDEIETIGFIFRDSYNINAQGTVPMGKRKVTPAWAVAPREHFYPHQFSKLKSISFDPSATSAISGTQTSRFLFSRVAPRNYSNGNIASPLLRRASF</sequence>
<evidence type="ECO:0000256" key="1">
    <source>
        <dbReference type="SAM" id="SignalP"/>
    </source>
</evidence>